<dbReference type="GO" id="GO:0006355">
    <property type="term" value="P:regulation of DNA-templated transcription"/>
    <property type="evidence" value="ECO:0007669"/>
    <property type="project" value="InterPro"/>
</dbReference>
<organism evidence="3 4">
    <name type="scientific">Clostridium sartagoforme</name>
    <dbReference type="NCBI Taxonomy" id="84031"/>
    <lineage>
        <taxon>Bacteria</taxon>
        <taxon>Bacillati</taxon>
        <taxon>Bacillota</taxon>
        <taxon>Clostridia</taxon>
        <taxon>Eubacteriales</taxon>
        <taxon>Clostridiaceae</taxon>
        <taxon>Clostridium</taxon>
    </lineage>
</organism>
<dbReference type="InterPro" id="IPR004341">
    <property type="entry name" value="CAT_RNA-bd_dom"/>
</dbReference>
<dbReference type="Gene3D" id="1.10.1790.10">
    <property type="entry name" value="PRD domain"/>
    <property type="match status" value="1"/>
</dbReference>
<gene>
    <name evidence="3" type="ORF">E5347_09300</name>
</gene>
<dbReference type="SUPFAM" id="SSF63520">
    <property type="entry name" value="PTS-regulatory domain, PRD"/>
    <property type="match status" value="2"/>
</dbReference>
<dbReference type="Gene3D" id="1.20.890.100">
    <property type="match status" value="1"/>
</dbReference>
<dbReference type="Gene3D" id="2.30.24.10">
    <property type="entry name" value="CAT RNA-binding domain"/>
    <property type="match status" value="1"/>
</dbReference>
<proteinExistence type="predicted"/>
<dbReference type="Gene3D" id="1.20.58.1950">
    <property type="match status" value="1"/>
</dbReference>
<dbReference type="PROSITE" id="PS51372">
    <property type="entry name" value="PRD_2"/>
    <property type="match status" value="2"/>
</dbReference>
<keyword evidence="1" id="KW-0677">Repeat</keyword>
<dbReference type="GO" id="GO:0003723">
    <property type="term" value="F:RNA binding"/>
    <property type="evidence" value="ECO:0007669"/>
    <property type="project" value="InterPro"/>
</dbReference>
<dbReference type="EMBL" id="SRYR01000003">
    <property type="protein sequence ID" value="TGY42405.1"/>
    <property type="molecule type" value="Genomic_DNA"/>
</dbReference>
<dbReference type="Proteomes" id="UP000306888">
    <property type="component" value="Unassembled WGS sequence"/>
</dbReference>
<reference evidence="3 4" key="1">
    <citation type="submission" date="2019-04" db="EMBL/GenBank/DDBJ databases">
        <title>Microbes associate with the intestines of laboratory mice.</title>
        <authorList>
            <person name="Navarre W."/>
            <person name="Wong E."/>
            <person name="Huang K."/>
            <person name="Tropini C."/>
            <person name="Ng K."/>
            <person name="Yu B."/>
        </authorList>
    </citation>
    <scope>NUCLEOTIDE SEQUENCE [LARGE SCALE GENOMIC DNA]</scope>
    <source>
        <strain evidence="3 4">NM50_B9-20</strain>
    </source>
</reference>
<evidence type="ECO:0000259" key="2">
    <source>
        <dbReference type="PROSITE" id="PS51372"/>
    </source>
</evidence>
<dbReference type="InterPro" id="IPR036634">
    <property type="entry name" value="PRD_sf"/>
</dbReference>
<comment type="caution">
    <text evidence="3">The sequence shown here is derived from an EMBL/GenBank/DDBJ whole genome shotgun (WGS) entry which is preliminary data.</text>
</comment>
<feature type="domain" description="PRD" evidence="2">
    <location>
        <begin position="171"/>
        <end position="280"/>
    </location>
</feature>
<dbReference type="PANTHER" id="PTHR30185:SF15">
    <property type="entry name" value="CRYPTIC BETA-GLUCOSIDE BGL OPERON ANTITERMINATOR"/>
    <property type="match status" value="1"/>
</dbReference>
<evidence type="ECO:0000256" key="1">
    <source>
        <dbReference type="ARBA" id="ARBA00022737"/>
    </source>
</evidence>
<dbReference type="AlphaFoldDB" id="A0A4S2DKE2"/>
<protein>
    <submittedName>
        <fullName evidence="3">PRD domain-containing protein</fullName>
    </submittedName>
</protein>
<evidence type="ECO:0000313" key="3">
    <source>
        <dbReference type="EMBL" id="TGY42405.1"/>
    </source>
</evidence>
<dbReference type="NCBIfam" id="NF046042">
    <property type="entry name" value="LicT"/>
    <property type="match status" value="1"/>
</dbReference>
<sequence length="280" mass="32936">MRVKKVFNNNVVLVVNDLKEELIVMGKGVGYQKFPRDLIDTNKIEKRFIFNNEESLNELNTLLSRIPLKDVELASEIIKMGEDSLGYKVSDTILITLSDHISYMLKRIDDGLVFKNPLQWEIKQIYPEEYKFSKRAVEYLREKTNKNIPDSEAAFITLHFANAHLEIDNMEETVLLTKIIDSVLDIVKYNYGIDMNEYSFDYTRFISHLRCFIQRQLKNESVNVDTSLLEIVKLKYPEDYKCAKKIKVFLEVTYKWNVSENELLYLTLHLNRLSSINNKK</sequence>
<name>A0A4S2DKE2_9CLOT</name>
<dbReference type="SUPFAM" id="SSF50151">
    <property type="entry name" value="SacY-like RNA-binding domain"/>
    <property type="match status" value="1"/>
</dbReference>
<dbReference type="InterPro" id="IPR011608">
    <property type="entry name" value="PRD"/>
</dbReference>
<dbReference type="Pfam" id="PF00874">
    <property type="entry name" value="PRD"/>
    <property type="match status" value="2"/>
</dbReference>
<feature type="domain" description="PRD" evidence="2">
    <location>
        <begin position="65"/>
        <end position="170"/>
    </location>
</feature>
<keyword evidence="4" id="KW-1185">Reference proteome</keyword>
<dbReference type="SMART" id="SM01061">
    <property type="entry name" value="CAT_RBD"/>
    <property type="match status" value="1"/>
</dbReference>
<dbReference type="OrthoDB" id="9813552at2"/>
<dbReference type="RefSeq" id="WP_136006698.1">
    <property type="nucleotide sequence ID" value="NZ_SRYR01000003.1"/>
</dbReference>
<dbReference type="PANTHER" id="PTHR30185">
    <property type="entry name" value="CRYPTIC BETA-GLUCOSIDE BGL OPERON ANTITERMINATOR"/>
    <property type="match status" value="1"/>
</dbReference>
<evidence type="ECO:0000313" key="4">
    <source>
        <dbReference type="Proteomes" id="UP000306888"/>
    </source>
</evidence>
<accession>A0A4S2DKE2</accession>
<dbReference type="Pfam" id="PF03123">
    <property type="entry name" value="CAT_RBD"/>
    <property type="match status" value="1"/>
</dbReference>
<dbReference type="InterPro" id="IPR050661">
    <property type="entry name" value="BglG_antiterminators"/>
</dbReference>
<dbReference type="InterPro" id="IPR036650">
    <property type="entry name" value="CAT_RNA-bd_dom_sf"/>
</dbReference>